<protein>
    <recommendedName>
        <fullName evidence="2">Amidohydrolase-related domain-containing protein</fullName>
    </recommendedName>
</protein>
<dbReference type="InterPro" id="IPR006680">
    <property type="entry name" value="Amidohydro-rel"/>
</dbReference>
<dbReference type="EMBL" id="FUYR01000001">
    <property type="protein sequence ID" value="SKB30889.1"/>
    <property type="molecule type" value="Genomic_DNA"/>
</dbReference>
<dbReference type="Gene3D" id="3.20.20.140">
    <property type="entry name" value="Metal-dependent hydrolases"/>
    <property type="match status" value="1"/>
</dbReference>
<evidence type="ECO:0000259" key="2">
    <source>
        <dbReference type="Pfam" id="PF04909"/>
    </source>
</evidence>
<evidence type="ECO:0000313" key="3">
    <source>
        <dbReference type="EMBL" id="SKB30889.1"/>
    </source>
</evidence>
<dbReference type="InterPro" id="IPR032465">
    <property type="entry name" value="ACMSD"/>
</dbReference>
<evidence type="ECO:0000313" key="4">
    <source>
        <dbReference type="Proteomes" id="UP000189981"/>
    </source>
</evidence>
<dbReference type="GO" id="GO:0005737">
    <property type="term" value="C:cytoplasm"/>
    <property type="evidence" value="ECO:0007669"/>
    <property type="project" value="TreeGrafter"/>
</dbReference>
<reference evidence="4" key="1">
    <citation type="submission" date="2017-02" db="EMBL/GenBank/DDBJ databases">
        <authorList>
            <person name="Varghese N."/>
            <person name="Submissions S."/>
        </authorList>
    </citation>
    <scope>NUCLEOTIDE SEQUENCE [LARGE SCALE GENOMIC DNA]</scope>
    <source>
        <strain evidence="4">DSM 22385</strain>
    </source>
</reference>
<keyword evidence="1" id="KW-0456">Lyase</keyword>
<dbReference type="InterPro" id="IPR032466">
    <property type="entry name" value="Metal_Hydrolase"/>
</dbReference>
<dbReference type="AlphaFoldDB" id="A0A1T5A7P8"/>
<organism evidence="3 4">
    <name type="scientific">Daejeonella lutea</name>
    <dbReference type="NCBI Taxonomy" id="572036"/>
    <lineage>
        <taxon>Bacteria</taxon>
        <taxon>Pseudomonadati</taxon>
        <taxon>Bacteroidota</taxon>
        <taxon>Sphingobacteriia</taxon>
        <taxon>Sphingobacteriales</taxon>
        <taxon>Sphingobacteriaceae</taxon>
        <taxon>Daejeonella</taxon>
    </lineage>
</organism>
<gene>
    <name evidence="3" type="ORF">SAMN05661099_0407</name>
</gene>
<dbReference type="SUPFAM" id="SSF51556">
    <property type="entry name" value="Metallo-dependent hydrolases"/>
    <property type="match status" value="1"/>
</dbReference>
<dbReference type="PANTHER" id="PTHR21240:SF28">
    <property type="entry name" value="ISO-OROTATE DECARBOXYLASE (EUROFUNG)"/>
    <property type="match status" value="1"/>
</dbReference>
<name>A0A1T5A7P8_9SPHI</name>
<dbReference type="STRING" id="572036.SAMN05661099_0407"/>
<dbReference type="Pfam" id="PF04909">
    <property type="entry name" value="Amidohydro_2"/>
    <property type="match status" value="1"/>
</dbReference>
<dbReference type="PANTHER" id="PTHR21240">
    <property type="entry name" value="2-AMINO-3-CARBOXYLMUCONATE-6-SEMIALDEHYDE DECARBOXYLASE"/>
    <property type="match status" value="1"/>
</dbReference>
<dbReference type="GO" id="GO:0019748">
    <property type="term" value="P:secondary metabolic process"/>
    <property type="evidence" value="ECO:0007669"/>
    <property type="project" value="TreeGrafter"/>
</dbReference>
<sequence>MSELSRRKFIAGTAVSAGSLALSGGLMAFKEPQHLHPTSDTDTPRAKYDIMQDVAKYRKLDSHVHVNLASTDAEVQKKYAESLIDYSRRLQVQKLVLSNPVTRLINGVPDGSPEAFIRNNNIVLAVMKLYPEVLTGSFTFNPVHAKESMDEIKRCVDQGMTNAKVYYQTKINDPSYYPIVEKMIDLKMIIHCHAEVQIGVGGYRMKYNGFKPKNVSIPEDFVDIAKRYPEAMFQYAHIGGGGDWEYMCKALKNSPNVYVDTSGSNNEEHLVDFAVAHLGEDRVLFGSDNCYYQSVGKILASNLTETQKRKIFFENFNNILRKGGRNVD</sequence>
<dbReference type="PROSITE" id="PS51318">
    <property type="entry name" value="TAT"/>
    <property type="match status" value="1"/>
</dbReference>
<accession>A0A1T5A7P8</accession>
<dbReference type="OrthoDB" id="9777673at2"/>
<feature type="domain" description="Amidohydrolase-related" evidence="2">
    <location>
        <begin position="114"/>
        <end position="289"/>
    </location>
</feature>
<dbReference type="GO" id="GO:0016831">
    <property type="term" value="F:carboxy-lyase activity"/>
    <property type="evidence" value="ECO:0007669"/>
    <property type="project" value="InterPro"/>
</dbReference>
<keyword evidence="4" id="KW-1185">Reference proteome</keyword>
<dbReference type="RefSeq" id="WP_079700913.1">
    <property type="nucleotide sequence ID" value="NZ_FUYR01000001.1"/>
</dbReference>
<proteinExistence type="predicted"/>
<dbReference type="GO" id="GO:0016787">
    <property type="term" value="F:hydrolase activity"/>
    <property type="evidence" value="ECO:0007669"/>
    <property type="project" value="InterPro"/>
</dbReference>
<evidence type="ECO:0000256" key="1">
    <source>
        <dbReference type="ARBA" id="ARBA00023239"/>
    </source>
</evidence>
<dbReference type="Proteomes" id="UP000189981">
    <property type="component" value="Unassembled WGS sequence"/>
</dbReference>
<dbReference type="InterPro" id="IPR006311">
    <property type="entry name" value="TAT_signal"/>
</dbReference>